<reference evidence="1 2" key="1">
    <citation type="journal article" date="2023" name="Plants (Basel)">
        <title>Bridging the Gap: Combining Genomics and Transcriptomics Approaches to Understand Stylosanthes scabra, an Orphan Legume from the Brazilian Caatinga.</title>
        <authorList>
            <person name="Ferreira-Neto J.R.C."/>
            <person name="da Silva M.D."/>
            <person name="Binneck E."/>
            <person name="de Melo N.F."/>
            <person name="da Silva R.H."/>
            <person name="de Melo A.L.T.M."/>
            <person name="Pandolfi V."/>
            <person name="Bustamante F.O."/>
            <person name="Brasileiro-Vidal A.C."/>
            <person name="Benko-Iseppon A.M."/>
        </authorList>
    </citation>
    <scope>NUCLEOTIDE SEQUENCE [LARGE SCALE GENOMIC DNA]</scope>
    <source>
        <tissue evidence="1">Leaves</tissue>
    </source>
</reference>
<proteinExistence type="predicted"/>
<keyword evidence="2" id="KW-1185">Reference proteome</keyword>
<sequence length="200" mass="23036">MCVSFKENRRVRELRRKGERELDGGGYVRRERDMLRERKHDDGGCWFVWWCRNRESPKPSLHHRGLTVVSSHRRCSSSSSEFIRLPKTKPYLSLDSDSDPFPPFGLLGKHGEWLGLSGFCGRIFKRASKLFENGSFSKGIDLCLGRVDSHNSGLKENVILGLQSLFSHCPNRFRFSQRAKVLFLMPYESILALMESIPPC</sequence>
<dbReference type="EMBL" id="JASCZI010181445">
    <property type="protein sequence ID" value="MED6183547.1"/>
    <property type="molecule type" value="Genomic_DNA"/>
</dbReference>
<name>A0ABU6WCH0_9FABA</name>
<protein>
    <submittedName>
        <fullName evidence="1">Uncharacterized protein</fullName>
    </submittedName>
</protein>
<evidence type="ECO:0000313" key="1">
    <source>
        <dbReference type="EMBL" id="MED6183547.1"/>
    </source>
</evidence>
<gene>
    <name evidence="1" type="ORF">PIB30_038860</name>
</gene>
<evidence type="ECO:0000313" key="2">
    <source>
        <dbReference type="Proteomes" id="UP001341840"/>
    </source>
</evidence>
<comment type="caution">
    <text evidence="1">The sequence shown here is derived from an EMBL/GenBank/DDBJ whole genome shotgun (WGS) entry which is preliminary data.</text>
</comment>
<dbReference type="Proteomes" id="UP001341840">
    <property type="component" value="Unassembled WGS sequence"/>
</dbReference>
<accession>A0ABU6WCH0</accession>
<organism evidence="1 2">
    <name type="scientific">Stylosanthes scabra</name>
    <dbReference type="NCBI Taxonomy" id="79078"/>
    <lineage>
        <taxon>Eukaryota</taxon>
        <taxon>Viridiplantae</taxon>
        <taxon>Streptophyta</taxon>
        <taxon>Embryophyta</taxon>
        <taxon>Tracheophyta</taxon>
        <taxon>Spermatophyta</taxon>
        <taxon>Magnoliopsida</taxon>
        <taxon>eudicotyledons</taxon>
        <taxon>Gunneridae</taxon>
        <taxon>Pentapetalae</taxon>
        <taxon>rosids</taxon>
        <taxon>fabids</taxon>
        <taxon>Fabales</taxon>
        <taxon>Fabaceae</taxon>
        <taxon>Papilionoideae</taxon>
        <taxon>50 kb inversion clade</taxon>
        <taxon>dalbergioids sensu lato</taxon>
        <taxon>Dalbergieae</taxon>
        <taxon>Pterocarpus clade</taxon>
        <taxon>Stylosanthes</taxon>
    </lineage>
</organism>